<evidence type="ECO:0000313" key="2">
    <source>
        <dbReference type="EMBL" id="PVH64406.1"/>
    </source>
</evidence>
<dbReference type="Proteomes" id="UP000243499">
    <property type="component" value="Chromosome 2"/>
</dbReference>
<organism evidence="2">
    <name type="scientific">Panicum hallii</name>
    <dbReference type="NCBI Taxonomy" id="206008"/>
    <lineage>
        <taxon>Eukaryota</taxon>
        <taxon>Viridiplantae</taxon>
        <taxon>Streptophyta</taxon>
        <taxon>Embryophyta</taxon>
        <taxon>Tracheophyta</taxon>
        <taxon>Spermatophyta</taxon>
        <taxon>Magnoliopsida</taxon>
        <taxon>Liliopsida</taxon>
        <taxon>Poales</taxon>
        <taxon>Poaceae</taxon>
        <taxon>PACMAD clade</taxon>
        <taxon>Panicoideae</taxon>
        <taxon>Panicodae</taxon>
        <taxon>Paniceae</taxon>
        <taxon>Panicinae</taxon>
        <taxon>Panicum</taxon>
        <taxon>Panicum sect. Panicum</taxon>
    </lineage>
</organism>
<feature type="compositionally biased region" description="Basic residues" evidence="1">
    <location>
        <begin position="40"/>
        <end position="61"/>
    </location>
</feature>
<protein>
    <submittedName>
        <fullName evidence="2">Uncharacterized protein</fullName>
    </submittedName>
</protein>
<dbReference type="EMBL" id="CM008047">
    <property type="protein sequence ID" value="PVH64406.1"/>
    <property type="molecule type" value="Genomic_DNA"/>
</dbReference>
<dbReference type="AlphaFoldDB" id="A0A2T8KQG7"/>
<name>A0A2T8KQG7_9POAL</name>
<feature type="compositionally biased region" description="Low complexity" evidence="1">
    <location>
        <begin position="97"/>
        <end position="113"/>
    </location>
</feature>
<feature type="region of interest" description="Disordered" evidence="1">
    <location>
        <begin position="25"/>
        <end position="130"/>
    </location>
</feature>
<dbReference type="Gramene" id="PVH64406">
    <property type="protein sequence ID" value="PVH64406"/>
    <property type="gene ID" value="PAHAL_2G261100"/>
</dbReference>
<evidence type="ECO:0000256" key="1">
    <source>
        <dbReference type="SAM" id="MobiDB-lite"/>
    </source>
</evidence>
<sequence>MSTPCSAASTSPSSTSSLRTIMEISTILAPSPPPPLLLRLRLRRHPSSHPRRAPRRSRSRCSRGQEPRPRHPFDEIPRPGRLFSRVPPEAPPPEQPSPRSACSSSPSTSARCGRSTRRCPCSTACGHLRS</sequence>
<reference evidence="2" key="1">
    <citation type="submission" date="2018-04" db="EMBL/GenBank/DDBJ databases">
        <title>WGS assembly of Panicum hallii.</title>
        <authorList>
            <person name="Lovell J."/>
            <person name="Jenkins J."/>
            <person name="Lowry D."/>
            <person name="Mamidi S."/>
            <person name="Sreedasyam A."/>
            <person name="Weng X."/>
            <person name="Barry K."/>
            <person name="Bonette J."/>
            <person name="Campitelli B."/>
            <person name="Daum C."/>
            <person name="Gordon S."/>
            <person name="Gould B."/>
            <person name="Lipzen A."/>
            <person name="Macqueen A."/>
            <person name="Palacio-Mejia J."/>
            <person name="Plott C."/>
            <person name="Shakirov E."/>
            <person name="Shu S."/>
            <person name="Yoshinaga Y."/>
            <person name="Zane M."/>
            <person name="Rokhsar D."/>
            <person name="Grimwood J."/>
            <person name="Schmutz J."/>
            <person name="Juenger T."/>
        </authorList>
    </citation>
    <scope>NUCLEOTIDE SEQUENCE [LARGE SCALE GENOMIC DNA]</scope>
    <source>
        <strain evidence="2">FIL2</strain>
    </source>
</reference>
<feature type="compositionally biased region" description="Basic and acidic residues" evidence="1">
    <location>
        <begin position="63"/>
        <end position="78"/>
    </location>
</feature>
<proteinExistence type="predicted"/>
<accession>A0A2T8KQG7</accession>
<gene>
    <name evidence="2" type="ORF">PAHAL_2G261100</name>
</gene>